<dbReference type="Gene3D" id="3.40.640.10">
    <property type="entry name" value="Type I PLP-dependent aspartate aminotransferase-like (Major domain)"/>
    <property type="match status" value="1"/>
</dbReference>
<evidence type="ECO:0000256" key="2">
    <source>
        <dbReference type="ARBA" id="ARBA00022898"/>
    </source>
</evidence>
<dbReference type="RefSeq" id="WP_344201067.1">
    <property type="nucleotide sequence ID" value="NZ_BAAAME010000004.1"/>
</dbReference>
<dbReference type="InterPro" id="IPR015422">
    <property type="entry name" value="PyrdxlP-dep_Trfase_small"/>
</dbReference>
<keyword evidence="3 5" id="KW-0456">Lyase</keyword>
<dbReference type="PANTHER" id="PTHR42735:SF6">
    <property type="entry name" value="SPHINGOSINE-1-PHOSPHATE LYASE 1"/>
    <property type="match status" value="1"/>
</dbReference>
<evidence type="ECO:0000256" key="3">
    <source>
        <dbReference type="ARBA" id="ARBA00023239"/>
    </source>
</evidence>
<dbReference type="EMBL" id="BAAAME010000004">
    <property type="protein sequence ID" value="GAA1740627.1"/>
    <property type="molecule type" value="Genomic_DNA"/>
</dbReference>
<evidence type="ECO:0000256" key="5">
    <source>
        <dbReference type="RuleBase" id="RU000382"/>
    </source>
</evidence>
<evidence type="ECO:0000256" key="1">
    <source>
        <dbReference type="ARBA" id="ARBA00001933"/>
    </source>
</evidence>
<dbReference type="GO" id="GO:0008483">
    <property type="term" value="F:transaminase activity"/>
    <property type="evidence" value="ECO:0007669"/>
    <property type="project" value="UniProtKB-KW"/>
</dbReference>
<comment type="caution">
    <text evidence="6">The sequence shown here is derived from an EMBL/GenBank/DDBJ whole genome shotgun (WGS) entry which is preliminary data.</text>
</comment>
<proteinExistence type="inferred from homology"/>
<dbReference type="InterPro" id="IPR002129">
    <property type="entry name" value="PyrdxlP-dep_de-COase"/>
</dbReference>
<keyword evidence="2 5" id="KW-0663">Pyridoxal phosphate</keyword>
<keyword evidence="6" id="KW-0808">Transferase</keyword>
<dbReference type="Pfam" id="PF00282">
    <property type="entry name" value="Pyridoxal_deC"/>
    <property type="match status" value="1"/>
</dbReference>
<evidence type="ECO:0000313" key="7">
    <source>
        <dbReference type="Proteomes" id="UP001501057"/>
    </source>
</evidence>
<keyword evidence="6" id="KW-0032">Aminotransferase</keyword>
<comment type="similarity">
    <text evidence="4">Belongs to the group II decarboxylase family. Sphingosine-1-phosphate lyase subfamily.</text>
</comment>
<evidence type="ECO:0000256" key="4">
    <source>
        <dbReference type="ARBA" id="ARBA00038302"/>
    </source>
</evidence>
<dbReference type="InterPro" id="IPR050477">
    <property type="entry name" value="GrpII_AminoAcid_Decarb"/>
</dbReference>
<dbReference type="Proteomes" id="UP001501057">
    <property type="component" value="Unassembled WGS sequence"/>
</dbReference>
<name>A0ABN2JW41_9ACTN</name>
<reference evidence="6 7" key="1">
    <citation type="journal article" date="2019" name="Int. J. Syst. Evol. Microbiol.">
        <title>The Global Catalogue of Microorganisms (GCM) 10K type strain sequencing project: providing services to taxonomists for standard genome sequencing and annotation.</title>
        <authorList>
            <consortium name="The Broad Institute Genomics Platform"/>
            <consortium name="The Broad Institute Genome Sequencing Center for Infectious Disease"/>
            <person name="Wu L."/>
            <person name="Ma J."/>
        </authorList>
    </citation>
    <scope>NUCLEOTIDE SEQUENCE [LARGE SCALE GENOMIC DNA]</scope>
    <source>
        <strain evidence="6 7">JCM 13518</strain>
    </source>
</reference>
<dbReference type="InterPro" id="IPR015424">
    <property type="entry name" value="PyrdxlP-dep_Trfase"/>
</dbReference>
<keyword evidence="7" id="KW-1185">Reference proteome</keyword>
<protein>
    <submittedName>
        <fullName evidence="6">Aminotransferase class V-fold PLP-dependent enzyme</fullName>
    </submittedName>
</protein>
<accession>A0ABN2JW41</accession>
<comment type="cofactor">
    <cofactor evidence="1 5">
        <name>pyridoxal 5'-phosphate</name>
        <dbReference type="ChEBI" id="CHEBI:597326"/>
    </cofactor>
</comment>
<organism evidence="6 7">
    <name type="scientific">Aeromicrobium alkaliterrae</name>
    <dbReference type="NCBI Taxonomy" id="302168"/>
    <lineage>
        <taxon>Bacteria</taxon>
        <taxon>Bacillati</taxon>
        <taxon>Actinomycetota</taxon>
        <taxon>Actinomycetes</taxon>
        <taxon>Propionibacteriales</taxon>
        <taxon>Nocardioidaceae</taxon>
        <taxon>Aeromicrobium</taxon>
    </lineage>
</organism>
<gene>
    <name evidence="6" type="ORF">GCM10009710_21040</name>
</gene>
<dbReference type="SUPFAM" id="SSF53383">
    <property type="entry name" value="PLP-dependent transferases"/>
    <property type="match status" value="1"/>
</dbReference>
<sequence length="483" mass="50127">MALPDPAAQGPAPLPAADVLAELEDLRAGDLPTHGGRTLAYVYDSGVAEADELGRRALAMYGSTNGLDPTAFPSLLRMETDLVATARRLFHGSDGVVGTVTSGGTESILLAVKTARDAAAVERPVMVVPTTIHAAFHKAAHYFGVERVAVPVDPVTYRADPAAMAAAIDDHAGRVVLVAASAPSYAHGVIDPIEQIAALTSERGLRFHVDACIGGWVLPWTPDAPAWDFAVEGVTSISADLHKYAYAPKGVSLLLHATPDLRRDQFFASADWPGYTMLNSTVQSTKSGGPLAAAWAVVQYFGDEGYARLVGTALEGTAAVVAGIADVPHLDVVAQPDSTLVAIAADETCDVFTISDLMLEQGWFVQPQMGFAGSPATLHVSLSAATAASVPEFLDALRTAVGTAVERGPIQVDEGLRAAAEAIDPATLDDAAFAGLLQVAGLAGEGGAVEAPAQMAPVNALLDVAPPRLREALLIAFLDHLTR</sequence>
<dbReference type="Gene3D" id="3.90.1150.10">
    <property type="entry name" value="Aspartate Aminotransferase, domain 1"/>
    <property type="match status" value="1"/>
</dbReference>
<dbReference type="PANTHER" id="PTHR42735">
    <property type="match status" value="1"/>
</dbReference>
<dbReference type="InterPro" id="IPR015421">
    <property type="entry name" value="PyrdxlP-dep_Trfase_major"/>
</dbReference>
<evidence type="ECO:0000313" key="6">
    <source>
        <dbReference type="EMBL" id="GAA1740627.1"/>
    </source>
</evidence>